<dbReference type="InterPro" id="IPR027373">
    <property type="entry name" value="RHH_dom"/>
</dbReference>
<accession>A0A2N5XWV3</accession>
<dbReference type="Proteomes" id="UP000234881">
    <property type="component" value="Unassembled WGS sequence"/>
</dbReference>
<comment type="caution">
    <text evidence="3">The sequence shown here is derived from an EMBL/GenBank/DDBJ whole genome shotgun (WGS) entry which is preliminary data.</text>
</comment>
<dbReference type="RefSeq" id="WP_101532020.1">
    <property type="nucleotide sequence ID" value="NZ_JBFHIU010000027.1"/>
</dbReference>
<protein>
    <submittedName>
        <fullName evidence="3">Aryl-sulfate sulfotransferase</fullName>
    </submittedName>
</protein>
<dbReference type="OrthoDB" id="7477016at2"/>
<sequence>MKKHSVTIAGHRTSISLEDEFWTGLKSLAASRNKSLADIIRQIDRDRGANNLSSAIRISVLDHYKAQIPDNTDLTEPTNPTE</sequence>
<dbReference type="EMBL" id="PKUQ01000050">
    <property type="protein sequence ID" value="PLW75530.1"/>
    <property type="molecule type" value="Genomic_DNA"/>
</dbReference>
<dbReference type="Pfam" id="PF13467">
    <property type="entry name" value="RHH_4"/>
    <property type="match status" value="1"/>
</dbReference>
<dbReference type="InterPro" id="IPR038268">
    <property type="entry name" value="RHH_sf"/>
</dbReference>
<keyword evidence="4" id="KW-1185">Reference proteome</keyword>
<evidence type="ECO:0000313" key="2">
    <source>
        <dbReference type="EMBL" id="PLW75530.1"/>
    </source>
</evidence>
<dbReference type="GO" id="GO:0016740">
    <property type="term" value="F:transferase activity"/>
    <property type="evidence" value="ECO:0007669"/>
    <property type="project" value="UniProtKB-KW"/>
</dbReference>
<evidence type="ECO:0000259" key="1">
    <source>
        <dbReference type="Pfam" id="PF13467"/>
    </source>
</evidence>
<evidence type="ECO:0000313" key="3">
    <source>
        <dbReference type="EMBL" id="PLW78937.1"/>
    </source>
</evidence>
<dbReference type="AlphaFoldDB" id="A0A2N5XWV3"/>
<dbReference type="EMBL" id="PKUQ01000001">
    <property type="protein sequence ID" value="PLW78937.1"/>
    <property type="molecule type" value="Genomic_DNA"/>
</dbReference>
<dbReference type="Gene3D" id="1.10.3990.20">
    <property type="entry name" value="protein bp1543"/>
    <property type="match status" value="1"/>
</dbReference>
<name>A0A2N5XWV3_9HYPH</name>
<gene>
    <name evidence="3" type="ORF">C0081_01480</name>
    <name evidence="2" type="ORF">C0081_19520</name>
</gene>
<reference evidence="3 4" key="1">
    <citation type="submission" date="2018-01" db="EMBL/GenBank/DDBJ databases">
        <title>The draft genome sequence of Cohaesibacter sp. H1304.</title>
        <authorList>
            <person name="Wang N.-N."/>
            <person name="Du Z.-J."/>
        </authorList>
    </citation>
    <scope>NUCLEOTIDE SEQUENCE [LARGE SCALE GENOMIC DNA]</scope>
    <source>
        <strain evidence="3 4">H1304</strain>
    </source>
</reference>
<keyword evidence="3" id="KW-0808">Transferase</keyword>
<feature type="domain" description="Ribbon-helix-helix" evidence="1">
    <location>
        <begin position="2"/>
        <end position="64"/>
    </location>
</feature>
<evidence type="ECO:0000313" key="4">
    <source>
        <dbReference type="Proteomes" id="UP000234881"/>
    </source>
</evidence>
<organism evidence="3 4">
    <name type="scientific">Cohaesibacter celericrescens</name>
    <dbReference type="NCBI Taxonomy" id="2067669"/>
    <lineage>
        <taxon>Bacteria</taxon>
        <taxon>Pseudomonadati</taxon>
        <taxon>Pseudomonadota</taxon>
        <taxon>Alphaproteobacteria</taxon>
        <taxon>Hyphomicrobiales</taxon>
        <taxon>Cohaesibacteraceae</taxon>
    </lineage>
</organism>
<proteinExistence type="predicted"/>